<accession>A0A3A9INC6</accession>
<evidence type="ECO:0000313" key="1">
    <source>
        <dbReference type="EMBL" id="RKJ84385.1"/>
    </source>
</evidence>
<protein>
    <submittedName>
        <fullName evidence="2">Uncharacterized protein</fullName>
    </submittedName>
</protein>
<name>A0A3A9INC6_AERVE</name>
<dbReference type="Proteomes" id="UP000281725">
    <property type="component" value="Unassembled WGS sequence"/>
</dbReference>
<comment type="caution">
    <text evidence="2">The sequence shown here is derived from an EMBL/GenBank/DDBJ whole genome shotgun (WGS) entry which is preliminary data.</text>
</comment>
<dbReference type="AlphaFoldDB" id="A0A3A9INC6"/>
<proteinExistence type="predicted"/>
<evidence type="ECO:0000313" key="2">
    <source>
        <dbReference type="EMBL" id="RKJ89943.1"/>
    </source>
</evidence>
<organism evidence="2 3">
    <name type="scientific">Aeromonas veronii</name>
    <dbReference type="NCBI Taxonomy" id="654"/>
    <lineage>
        <taxon>Bacteria</taxon>
        <taxon>Pseudomonadati</taxon>
        <taxon>Pseudomonadota</taxon>
        <taxon>Gammaproteobacteria</taxon>
        <taxon>Aeromonadales</taxon>
        <taxon>Aeromonadaceae</taxon>
        <taxon>Aeromonas</taxon>
    </lineage>
</organism>
<sequence>MTENTPNFSALQAEVEADIATLSAIAKVKLATLRQYQRQLLALRKARLPKPRFPRCRLLFECREERRARIEALDTVAHQERYLAHLRCDEPLPF</sequence>
<dbReference type="EMBL" id="RAWX01000007">
    <property type="protein sequence ID" value="RKJ84385.1"/>
    <property type="molecule type" value="Genomic_DNA"/>
</dbReference>
<reference evidence="2 3" key="1">
    <citation type="submission" date="2018-09" db="EMBL/GenBank/DDBJ databases">
        <title>Genome sequencing of Aeromonas veronii MS-17-88.</title>
        <authorList>
            <person name="Tekedar H.C."/>
            <person name="Arick M.A."/>
            <person name="Hsu C.-Y."/>
            <person name="Thrash A."/>
            <person name="Karsi A."/>
            <person name="Lawrence M.L."/>
            <person name="Abdelhamed H."/>
        </authorList>
    </citation>
    <scope>NUCLEOTIDE SEQUENCE [LARGE SCALE GENOMIC DNA]</scope>
    <source>
        <strain evidence="2 3">MS 17-88</strain>
    </source>
</reference>
<evidence type="ECO:0000313" key="3">
    <source>
        <dbReference type="Proteomes" id="UP000281725"/>
    </source>
</evidence>
<dbReference type="RefSeq" id="WP_120415213.1">
    <property type="nucleotide sequence ID" value="NZ_RAWX01000002.1"/>
</dbReference>
<dbReference type="EMBL" id="RAWX01000002">
    <property type="protein sequence ID" value="RKJ89943.1"/>
    <property type="molecule type" value="Genomic_DNA"/>
</dbReference>
<gene>
    <name evidence="2" type="ORF">D6R50_12030</name>
    <name evidence="1" type="ORF">D6R50_22245</name>
</gene>